<dbReference type="OrthoDB" id="9792176at2"/>
<gene>
    <name evidence="1" type="ORF">SAMN02745126_02695</name>
</gene>
<proteinExistence type="predicted"/>
<dbReference type="CDD" id="cd17033">
    <property type="entry name" value="DR1245-like"/>
    <property type="match status" value="1"/>
</dbReference>
<dbReference type="AlphaFoldDB" id="A0A1T4P9V5"/>
<protein>
    <recommendedName>
        <fullName evidence="3">Sensory transduction regulator</fullName>
    </recommendedName>
</protein>
<accession>A0A1T4P9V5</accession>
<organism evidence="1 2">
    <name type="scientific">Enhydrobacter aerosaccus</name>
    <dbReference type="NCBI Taxonomy" id="225324"/>
    <lineage>
        <taxon>Bacteria</taxon>
        <taxon>Pseudomonadati</taxon>
        <taxon>Pseudomonadota</taxon>
        <taxon>Alphaproteobacteria</taxon>
        <taxon>Hyphomicrobiales</taxon>
        <taxon>Enhydrobacter</taxon>
    </lineage>
</organism>
<reference evidence="2" key="1">
    <citation type="submission" date="2017-02" db="EMBL/GenBank/DDBJ databases">
        <authorList>
            <person name="Varghese N."/>
            <person name="Submissions S."/>
        </authorList>
    </citation>
    <scope>NUCLEOTIDE SEQUENCE [LARGE SCALE GENOMIC DNA]</scope>
    <source>
        <strain evidence="2">ATCC 27094</strain>
    </source>
</reference>
<keyword evidence="2" id="KW-1185">Reference proteome</keyword>
<dbReference type="RefSeq" id="WP_085934347.1">
    <property type="nucleotide sequence ID" value="NZ_FUWJ01000002.1"/>
</dbReference>
<dbReference type="InterPro" id="IPR019660">
    <property type="entry name" value="Put_sensory_transdc_reg_YbjN"/>
</dbReference>
<evidence type="ECO:0008006" key="3">
    <source>
        <dbReference type="Google" id="ProtNLM"/>
    </source>
</evidence>
<sequence>MALSRHERTRQKIDLNPLEMIESVVAANDWPFDRTSDREIAVEVAGRWCDYRMFFSWRDDVEALHFTCAYDVRIPTERHPEIHGLLALINEKMWLGHFDLWSEEGLPMFRHAIPLRGTEGLKPEQLNDLVEVAISESERFYPAFQYVVWAGKTPSDALTASILETVGEA</sequence>
<dbReference type="Pfam" id="PF10722">
    <property type="entry name" value="YbjN"/>
    <property type="match status" value="1"/>
</dbReference>
<evidence type="ECO:0000313" key="1">
    <source>
        <dbReference type="EMBL" id="SJZ88350.1"/>
    </source>
</evidence>
<evidence type="ECO:0000313" key="2">
    <source>
        <dbReference type="Proteomes" id="UP000190092"/>
    </source>
</evidence>
<name>A0A1T4P9V5_9HYPH</name>
<dbReference type="STRING" id="225324.SAMN02745126_02695"/>
<dbReference type="EMBL" id="FUWJ01000002">
    <property type="protein sequence ID" value="SJZ88350.1"/>
    <property type="molecule type" value="Genomic_DNA"/>
</dbReference>
<dbReference type="Proteomes" id="UP000190092">
    <property type="component" value="Unassembled WGS sequence"/>
</dbReference>